<evidence type="ECO:0000313" key="1">
    <source>
        <dbReference type="EMBL" id="GAI78254.1"/>
    </source>
</evidence>
<gene>
    <name evidence="1" type="ORF">S12H4_20804</name>
</gene>
<dbReference type="AlphaFoldDB" id="X1TDY0"/>
<name>X1TDY0_9ZZZZ</name>
<reference evidence="1" key="1">
    <citation type="journal article" date="2014" name="Front. Microbiol.">
        <title>High frequency of phylogenetically diverse reductive dehalogenase-homologous genes in deep subseafloor sedimentary metagenomes.</title>
        <authorList>
            <person name="Kawai M."/>
            <person name="Futagami T."/>
            <person name="Toyoda A."/>
            <person name="Takaki Y."/>
            <person name="Nishi S."/>
            <person name="Hori S."/>
            <person name="Arai W."/>
            <person name="Tsubouchi T."/>
            <person name="Morono Y."/>
            <person name="Uchiyama I."/>
            <person name="Ito T."/>
            <person name="Fujiyama A."/>
            <person name="Inagaki F."/>
            <person name="Takami H."/>
        </authorList>
    </citation>
    <scope>NUCLEOTIDE SEQUENCE</scope>
    <source>
        <strain evidence="1">Expedition CK06-06</strain>
    </source>
</reference>
<protein>
    <submittedName>
        <fullName evidence="1">Uncharacterized protein</fullName>
    </submittedName>
</protein>
<sequence length="57" mass="6260">MAKDISQEEKAQVEEVIDEASGKVYLPPCQIACPIGEDIQRTNVMISLLPLDTQEAT</sequence>
<proteinExistence type="predicted"/>
<accession>X1TDY0</accession>
<feature type="non-terminal residue" evidence="1">
    <location>
        <position position="57"/>
    </location>
</feature>
<organism evidence="1">
    <name type="scientific">marine sediment metagenome</name>
    <dbReference type="NCBI Taxonomy" id="412755"/>
    <lineage>
        <taxon>unclassified sequences</taxon>
        <taxon>metagenomes</taxon>
        <taxon>ecological metagenomes</taxon>
    </lineage>
</organism>
<comment type="caution">
    <text evidence="1">The sequence shown here is derived from an EMBL/GenBank/DDBJ whole genome shotgun (WGS) entry which is preliminary data.</text>
</comment>
<dbReference type="EMBL" id="BARW01010597">
    <property type="protein sequence ID" value="GAI78254.1"/>
    <property type="molecule type" value="Genomic_DNA"/>
</dbReference>